<feature type="non-terminal residue" evidence="5">
    <location>
        <position position="1"/>
    </location>
</feature>
<evidence type="ECO:0000256" key="2">
    <source>
        <dbReference type="ARBA" id="ARBA00022692"/>
    </source>
</evidence>
<name>A0A371F9Z7_MUCPR</name>
<dbReference type="OrthoDB" id="1298255at2759"/>
<accession>A0A371F9Z7</accession>
<evidence type="ECO:0000256" key="3">
    <source>
        <dbReference type="ARBA" id="ARBA00022989"/>
    </source>
</evidence>
<organism evidence="5 6">
    <name type="scientific">Mucuna pruriens</name>
    <name type="common">Velvet bean</name>
    <name type="synonym">Dolichos pruriens</name>
    <dbReference type="NCBI Taxonomy" id="157652"/>
    <lineage>
        <taxon>Eukaryota</taxon>
        <taxon>Viridiplantae</taxon>
        <taxon>Streptophyta</taxon>
        <taxon>Embryophyta</taxon>
        <taxon>Tracheophyta</taxon>
        <taxon>Spermatophyta</taxon>
        <taxon>Magnoliopsida</taxon>
        <taxon>eudicotyledons</taxon>
        <taxon>Gunneridae</taxon>
        <taxon>Pentapetalae</taxon>
        <taxon>rosids</taxon>
        <taxon>fabids</taxon>
        <taxon>Fabales</taxon>
        <taxon>Fabaceae</taxon>
        <taxon>Papilionoideae</taxon>
        <taxon>50 kb inversion clade</taxon>
        <taxon>NPAAA clade</taxon>
        <taxon>indigoferoid/millettioid clade</taxon>
        <taxon>Phaseoleae</taxon>
        <taxon>Mucuna</taxon>
    </lineage>
</organism>
<reference evidence="5" key="1">
    <citation type="submission" date="2018-05" db="EMBL/GenBank/DDBJ databases">
        <title>Draft genome of Mucuna pruriens seed.</title>
        <authorList>
            <person name="Nnadi N.E."/>
            <person name="Vos R."/>
            <person name="Hasami M.H."/>
            <person name="Devisetty U.K."/>
            <person name="Aguiy J.C."/>
        </authorList>
    </citation>
    <scope>NUCLEOTIDE SEQUENCE [LARGE SCALE GENOMIC DNA]</scope>
    <source>
        <strain evidence="5">JCA_2017</strain>
    </source>
</reference>
<evidence type="ECO:0000313" key="5">
    <source>
        <dbReference type="EMBL" id="RDX75114.1"/>
    </source>
</evidence>
<evidence type="ECO:0000256" key="1">
    <source>
        <dbReference type="ARBA" id="ARBA00004141"/>
    </source>
</evidence>
<dbReference type="EMBL" id="QJKJ01009942">
    <property type="protein sequence ID" value="RDX75114.1"/>
    <property type="molecule type" value="Genomic_DNA"/>
</dbReference>
<comment type="caution">
    <text evidence="5">The sequence shown here is derived from an EMBL/GenBank/DDBJ whole genome shotgun (WGS) entry which is preliminary data.</text>
</comment>
<dbReference type="Proteomes" id="UP000257109">
    <property type="component" value="Unassembled WGS sequence"/>
</dbReference>
<keyword evidence="3" id="KW-1133">Transmembrane helix</keyword>
<dbReference type="AlphaFoldDB" id="A0A371F9Z7"/>
<protein>
    <submittedName>
        <fullName evidence="5">Inorganic phosphate transporter 1-4</fullName>
    </submittedName>
</protein>
<dbReference type="PANTHER" id="PTHR24064">
    <property type="entry name" value="SOLUTE CARRIER FAMILY 22 MEMBER"/>
    <property type="match status" value="1"/>
</dbReference>
<sequence length="236" mass="27384">VEIQAEPRKEEQAKAFGLFSKEFLSRHGLHLLGTASTWFLLDIAFYSQNLFQKDIFSAIGWIPPAKTMNAIEEVYRIARAQTLIALCSTVPGYWFTVAFIDKIGRFAIQLMGSLEEMSGENDDVGTTEESEQSHSYNNNRTVPYCFFPSSLRKEKNISIRYFIFILYSLGKLHQYTDFIMRFRIRVVLFYGWIGEWKKILHAHLVRSWFVLLRGIIVKAQNSQSSMQHCPELLGYD</sequence>
<comment type="subcellular location">
    <subcellularLocation>
        <location evidence="1">Membrane</location>
        <topology evidence="1">Multi-pass membrane protein</topology>
    </subcellularLocation>
</comment>
<dbReference type="Gene3D" id="1.20.1250.20">
    <property type="entry name" value="MFS general substrate transporter like domains"/>
    <property type="match status" value="1"/>
</dbReference>
<proteinExistence type="predicted"/>
<dbReference type="InterPro" id="IPR036259">
    <property type="entry name" value="MFS_trans_sf"/>
</dbReference>
<keyword evidence="2" id="KW-0812">Transmembrane</keyword>
<keyword evidence="6" id="KW-1185">Reference proteome</keyword>
<dbReference type="STRING" id="157652.A0A371F9Z7"/>
<keyword evidence="4" id="KW-0472">Membrane</keyword>
<dbReference type="GO" id="GO:0016020">
    <property type="term" value="C:membrane"/>
    <property type="evidence" value="ECO:0007669"/>
    <property type="project" value="UniProtKB-SubCell"/>
</dbReference>
<evidence type="ECO:0000313" key="6">
    <source>
        <dbReference type="Proteomes" id="UP000257109"/>
    </source>
</evidence>
<evidence type="ECO:0000256" key="4">
    <source>
        <dbReference type="ARBA" id="ARBA00023136"/>
    </source>
</evidence>
<gene>
    <name evidence="5" type="primary">PHT1-4</name>
    <name evidence="5" type="ORF">CR513_45049</name>
</gene>